<dbReference type="PIRSF" id="PIRSF006540">
    <property type="entry name" value="Nop17p"/>
    <property type="match status" value="1"/>
</dbReference>
<dbReference type="InterPro" id="IPR000692">
    <property type="entry name" value="Fibrillarin"/>
</dbReference>
<comment type="caution">
    <text evidence="8">The sequence shown here is derived from an EMBL/GenBank/DDBJ whole genome shotgun (WGS) entry which is preliminary data.</text>
</comment>
<dbReference type="InterPro" id="IPR020813">
    <property type="entry name" value="Fibrillarin_CS"/>
</dbReference>
<comment type="function">
    <text evidence="7">Involved in pre-rRNA and tRNA processing. Utilizes the methyl donor S-adenosyl-L-methionine to catalyze the site-specific 2'-hydroxyl methylation of ribose moieties in rRNA and tRNA. Site specificity is provided by a guide RNA that base pairs with the substrate. Methylation occurs at a characteristic distance from the sequence involved in base pairing with the guide RNA.</text>
</comment>
<dbReference type="Gene3D" id="3.30.200.20">
    <property type="entry name" value="Phosphorylase Kinase, domain 1"/>
    <property type="match status" value="1"/>
</dbReference>
<keyword evidence="5 7" id="KW-0819">tRNA processing</keyword>
<dbReference type="Proteomes" id="UP000240681">
    <property type="component" value="Unassembled WGS sequence"/>
</dbReference>
<name>A0A2R6B7H9_9ARCH</name>
<dbReference type="Pfam" id="PF01269">
    <property type="entry name" value="Fibrillarin"/>
    <property type="match status" value="1"/>
</dbReference>
<dbReference type="GO" id="GO:0008649">
    <property type="term" value="F:rRNA methyltransferase activity"/>
    <property type="evidence" value="ECO:0007669"/>
    <property type="project" value="TreeGrafter"/>
</dbReference>
<dbReference type="InterPro" id="IPR029063">
    <property type="entry name" value="SAM-dependent_MTases_sf"/>
</dbReference>
<protein>
    <recommendedName>
        <fullName evidence="7">Fibrillarin-like rRNA/tRNA 2'-O-methyltransferase</fullName>
        <ecNumber evidence="7">2.1.1.-</ecNumber>
    </recommendedName>
</protein>
<evidence type="ECO:0000313" key="8">
    <source>
        <dbReference type="EMBL" id="PSN94542.1"/>
    </source>
</evidence>
<feature type="binding site" evidence="7">
    <location>
        <begin position="127"/>
        <end position="128"/>
    </location>
    <ligand>
        <name>S-adenosyl-L-methionine</name>
        <dbReference type="ChEBI" id="CHEBI:59789"/>
    </ligand>
</feature>
<sequence length="224" mass="25095">MATPLFDGVYQVDVEGYGQQLATLNLVPGVRSYGERLIKTDFGELRVWDPYRSKLAAAIRKGIRTMPITTSSRVLYLGAAAGTTVSHISDIVGLSGVVYAVEFSARSIRELLVACENRQNVVPILADARRPLEYRRYVDCVDVVYADVAQPDQAEITVENAKVYLRREGWVVLNIKARSVDVAVEPTKVYDQQRSVLLDAGFKIIEEVELSPYEKDHDFIILTR</sequence>
<dbReference type="Gene3D" id="3.40.50.150">
    <property type="entry name" value="Vaccinia Virus protein VP39"/>
    <property type="match status" value="1"/>
</dbReference>
<dbReference type="GO" id="GO:0000494">
    <property type="term" value="P:box C/D sno(s)RNA 3'-end processing"/>
    <property type="evidence" value="ECO:0007669"/>
    <property type="project" value="TreeGrafter"/>
</dbReference>
<dbReference type="SMART" id="SM01206">
    <property type="entry name" value="Fibrillarin"/>
    <property type="match status" value="1"/>
</dbReference>
<dbReference type="AlphaFoldDB" id="A0A2R6B7H9"/>
<keyword evidence="4 7" id="KW-0808">Transferase</keyword>
<dbReference type="PRINTS" id="PR00052">
    <property type="entry name" value="FIBRILLARIN"/>
</dbReference>
<dbReference type="GO" id="GO:0003723">
    <property type="term" value="F:RNA binding"/>
    <property type="evidence" value="ECO:0007669"/>
    <property type="project" value="UniProtKB-UniRule"/>
</dbReference>
<keyword evidence="2 7" id="KW-0698">rRNA processing</keyword>
<comment type="similarity">
    <text evidence="1 7">Belongs to the methyltransferase superfamily. Fibrillarin family.</text>
</comment>
<proteinExistence type="inferred from homology"/>
<reference evidence="8 9" key="1">
    <citation type="submission" date="2017-04" db="EMBL/GenBank/DDBJ databases">
        <title>Novel microbial lineages endemic to geothermal iron-oxide mats fill important gaps in the evolutionary history of Archaea.</title>
        <authorList>
            <person name="Jay Z.J."/>
            <person name="Beam J.P."/>
            <person name="Dlakic M."/>
            <person name="Rusch D.B."/>
            <person name="Kozubal M.A."/>
            <person name="Inskeep W.P."/>
        </authorList>
    </citation>
    <scope>NUCLEOTIDE SEQUENCE [LARGE SCALE GENOMIC DNA]</scope>
    <source>
        <strain evidence="8">ECH_B_SAG-C16</strain>
    </source>
</reference>
<feature type="binding site" evidence="7">
    <location>
        <begin position="102"/>
        <end position="103"/>
    </location>
    <ligand>
        <name>S-adenosyl-L-methionine</name>
        <dbReference type="ChEBI" id="CHEBI:59789"/>
    </ligand>
</feature>
<evidence type="ECO:0000256" key="4">
    <source>
        <dbReference type="ARBA" id="ARBA00022679"/>
    </source>
</evidence>
<organism evidence="8 9">
    <name type="scientific">Candidatus Marsarchaeota G2 archaeon ECH_B_SAG-C16</name>
    <dbReference type="NCBI Taxonomy" id="1978163"/>
    <lineage>
        <taxon>Archaea</taxon>
        <taxon>Candidatus Marsarchaeota</taxon>
        <taxon>Candidatus Marsarchaeota group 2</taxon>
    </lineage>
</organism>
<feature type="binding site" evidence="7">
    <location>
        <begin position="83"/>
        <end position="84"/>
    </location>
    <ligand>
        <name>S-adenosyl-L-methionine</name>
        <dbReference type="ChEBI" id="CHEBI:59789"/>
    </ligand>
</feature>
<dbReference type="EMBL" id="NEXK01000079">
    <property type="protein sequence ID" value="PSN94542.1"/>
    <property type="molecule type" value="Genomic_DNA"/>
</dbReference>
<dbReference type="PANTHER" id="PTHR10335">
    <property type="entry name" value="RRNA 2-O-METHYLTRANSFERASE FIBRILLARIN"/>
    <property type="match status" value="1"/>
</dbReference>
<dbReference type="EC" id="2.1.1.-" evidence="7"/>
<keyword evidence="6 7" id="KW-0694">RNA-binding</keyword>
<evidence type="ECO:0000256" key="2">
    <source>
        <dbReference type="ARBA" id="ARBA00022552"/>
    </source>
</evidence>
<gene>
    <name evidence="7" type="primary">flpA</name>
    <name evidence="8" type="ORF">B9Q09_04065</name>
</gene>
<dbReference type="SUPFAM" id="SSF53335">
    <property type="entry name" value="S-adenosyl-L-methionine-dependent methyltransferases"/>
    <property type="match status" value="1"/>
</dbReference>
<evidence type="ECO:0000256" key="6">
    <source>
        <dbReference type="ARBA" id="ARBA00022884"/>
    </source>
</evidence>
<accession>A0A2R6B7H9</accession>
<comment type="subunit">
    <text evidence="7">Interacts with nop5. Component of box C/D small ribonucleoprotein (sRNP) particles that contain rpl7ae, FlpA and nop5, plus a guide RNA.</text>
</comment>
<evidence type="ECO:0000256" key="3">
    <source>
        <dbReference type="ARBA" id="ARBA00022603"/>
    </source>
</evidence>
<evidence type="ECO:0000256" key="7">
    <source>
        <dbReference type="HAMAP-Rule" id="MF_00351"/>
    </source>
</evidence>
<dbReference type="PANTHER" id="PTHR10335:SF17">
    <property type="entry name" value="FIBRILLARIN"/>
    <property type="match status" value="1"/>
</dbReference>
<dbReference type="NCBIfam" id="NF003276">
    <property type="entry name" value="PRK04266.1-2"/>
    <property type="match status" value="1"/>
</dbReference>
<evidence type="ECO:0000256" key="1">
    <source>
        <dbReference type="ARBA" id="ARBA00010632"/>
    </source>
</evidence>
<feature type="binding site" evidence="7">
    <location>
        <begin position="147"/>
        <end position="150"/>
    </location>
    <ligand>
        <name>S-adenosyl-L-methionine</name>
        <dbReference type="ChEBI" id="CHEBI:59789"/>
    </ligand>
</feature>
<keyword evidence="3 7" id="KW-0489">Methyltransferase</keyword>
<evidence type="ECO:0000313" key="9">
    <source>
        <dbReference type="Proteomes" id="UP000240681"/>
    </source>
</evidence>
<dbReference type="HAMAP" id="MF_00351">
    <property type="entry name" value="RNA_methyltransf_FlpA"/>
    <property type="match status" value="1"/>
</dbReference>
<dbReference type="GO" id="GO:1990259">
    <property type="term" value="F:histone H2AQ104 methyltransferase activity"/>
    <property type="evidence" value="ECO:0007669"/>
    <property type="project" value="TreeGrafter"/>
</dbReference>
<dbReference type="GO" id="GO:0008033">
    <property type="term" value="P:tRNA processing"/>
    <property type="evidence" value="ECO:0007669"/>
    <property type="project" value="UniProtKB-UniRule"/>
</dbReference>
<dbReference type="PROSITE" id="PS00566">
    <property type="entry name" value="FIBRILLARIN"/>
    <property type="match status" value="1"/>
</dbReference>
<evidence type="ECO:0000256" key="5">
    <source>
        <dbReference type="ARBA" id="ARBA00022694"/>
    </source>
</evidence>